<feature type="transmembrane region" description="Helical" evidence="1">
    <location>
        <begin position="101"/>
        <end position="121"/>
    </location>
</feature>
<organism evidence="2 3">
    <name type="scientific">Nocardioides astragali</name>
    <dbReference type="NCBI Taxonomy" id="1776736"/>
    <lineage>
        <taxon>Bacteria</taxon>
        <taxon>Bacillati</taxon>
        <taxon>Actinomycetota</taxon>
        <taxon>Actinomycetes</taxon>
        <taxon>Propionibacteriales</taxon>
        <taxon>Nocardioidaceae</taxon>
        <taxon>Nocardioides</taxon>
    </lineage>
</organism>
<evidence type="ECO:0000256" key="1">
    <source>
        <dbReference type="SAM" id="Phobius"/>
    </source>
</evidence>
<gene>
    <name evidence="2" type="ORF">ACFQO6_24865</name>
</gene>
<proteinExistence type="predicted"/>
<keyword evidence="3" id="KW-1185">Reference proteome</keyword>
<keyword evidence="1" id="KW-1133">Transmembrane helix</keyword>
<evidence type="ECO:0008006" key="4">
    <source>
        <dbReference type="Google" id="ProtNLM"/>
    </source>
</evidence>
<dbReference type="Proteomes" id="UP001596524">
    <property type="component" value="Unassembled WGS sequence"/>
</dbReference>
<keyword evidence="1" id="KW-0472">Membrane</keyword>
<protein>
    <recommendedName>
        <fullName evidence="4">DUF4386 domain-containing protein</fullName>
    </recommendedName>
</protein>
<feature type="transmembrane region" description="Helical" evidence="1">
    <location>
        <begin position="147"/>
        <end position="170"/>
    </location>
</feature>
<feature type="transmembrane region" description="Helical" evidence="1">
    <location>
        <begin position="182"/>
        <end position="207"/>
    </location>
</feature>
<evidence type="ECO:0000313" key="3">
    <source>
        <dbReference type="Proteomes" id="UP001596524"/>
    </source>
</evidence>
<dbReference type="RefSeq" id="WP_255893141.1">
    <property type="nucleotide sequence ID" value="NZ_JAFMZM010000009.1"/>
</dbReference>
<comment type="caution">
    <text evidence="2">The sequence shown here is derived from an EMBL/GenBank/DDBJ whole genome shotgun (WGS) entry which is preliminary data.</text>
</comment>
<reference evidence="3" key="1">
    <citation type="journal article" date="2019" name="Int. J. Syst. Evol. Microbiol.">
        <title>The Global Catalogue of Microorganisms (GCM) 10K type strain sequencing project: providing services to taxonomists for standard genome sequencing and annotation.</title>
        <authorList>
            <consortium name="The Broad Institute Genomics Platform"/>
            <consortium name="The Broad Institute Genome Sequencing Center for Infectious Disease"/>
            <person name="Wu L."/>
            <person name="Ma J."/>
        </authorList>
    </citation>
    <scope>NUCLEOTIDE SEQUENCE [LARGE SCALE GENOMIC DNA]</scope>
    <source>
        <strain evidence="3">FCH27</strain>
    </source>
</reference>
<feature type="transmembrane region" description="Helical" evidence="1">
    <location>
        <begin position="74"/>
        <end position="94"/>
    </location>
</feature>
<evidence type="ECO:0000313" key="2">
    <source>
        <dbReference type="EMBL" id="MFC7363526.1"/>
    </source>
</evidence>
<dbReference type="EMBL" id="JBHTCH010000031">
    <property type="protein sequence ID" value="MFC7363526.1"/>
    <property type="molecule type" value="Genomic_DNA"/>
</dbReference>
<name>A0ABW2N8D8_9ACTN</name>
<sequence>MTTVDRVTTAGAAEDHAVTRLSARFGIAFAAGQLTVMILMAVFVLPNVGSPGDPALERGHDILDAETAYRLSNYAFMIAGTSLLGFLGAVHVRLRRVDASGVLSTVAVAAGTMLALAWPFAGVLHDVALDTAAGGTDVRILAGWDSIAPYSLAFSTLPRVFFIGAVVLGLRMAGTSRWLPRVGLVLLPLSVLGSATLVTGALFPVLAVSTLGFELWVGALAWHWLRSAPDLVASVPTLTARPPD</sequence>
<keyword evidence="1" id="KW-0812">Transmembrane</keyword>
<accession>A0ABW2N8D8</accession>
<feature type="transmembrane region" description="Helical" evidence="1">
    <location>
        <begin position="25"/>
        <end position="45"/>
    </location>
</feature>